<evidence type="ECO:0000256" key="2">
    <source>
        <dbReference type="ARBA" id="ARBA00023125"/>
    </source>
</evidence>
<dbReference type="PROSITE" id="PS50977">
    <property type="entry name" value="HTH_TETR_2"/>
    <property type="match status" value="1"/>
</dbReference>
<keyword evidence="2 4" id="KW-0238">DNA-binding</keyword>
<keyword evidence="3" id="KW-0804">Transcription</keyword>
<keyword evidence="8" id="KW-1185">Reference proteome</keyword>
<dbReference type="Gene3D" id="1.10.357.10">
    <property type="entry name" value="Tetracycline Repressor, domain 2"/>
    <property type="match status" value="1"/>
</dbReference>
<keyword evidence="1" id="KW-0805">Transcription regulation</keyword>
<dbReference type="PANTHER" id="PTHR30055">
    <property type="entry name" value="HTH-TYPE TRANSCRIPTIONAL REGULATOR RUTR"/>
    <property type="match status" value="1"/>
</dbReference>
<feature type="domain" description="HTH tetR-type" evidence="6">
    <location>
        <begin position="19"/>
        <end position="77"/>
    </location>
</feature>
<dbReference type="SUPFAM" id="SSF46689">
    <property type="entry name" value="Homeodomain-like"/>
    <property type="match status" value="1"/>
</dbReference>
<dbReference type="OrthoDB" id="3217159at2"/>
<dbReference type="InterPro" id="IPR009057">
    <property type="entry name" value="Homeodomain-like_sf"/>
</dbReference>
<feature type="region of interest" description="Disordered" evidence="5">
    <location>
        <begin position="1"/>
        <end position="20"/>
    </location>
</feature>
<dbReference type="InterPro" id="IPR001647">
    <property type="entry name" value="HTH_TetR"/>
</dbReference>
<name>A0A328AJG4_9CAUL</name>
<dbReference type="AlphaFoldDB" id="A0A328AJG4"/>
<dbReference type="GO" id="GO:0003700">
    <property type="term" value="F:DNA-binding transcription factor activity"/>
    <property type="evidence" value="ECO:0007669"/>
    <property type="project" value="TreeGrafter"/>
</dbReference>
<dbReference type="GO" id="GO:0000976">
    <property type="term" value="F:transcription cis-regulatory region binding"/>
    <property type="evidence" value="ECO:0007669"/>
    <property type="project" value="TreeGrafter"/>
</dbReference>
<dbReference type="InterPro" id="IPR050109">
    <property type="entry name" value="HTH-type_TetR-like_transc_reg"/>
</dbReference>
<proteinExistence type="predicted"/>
<dbReference type="EMBL" id="QFYQ01000001">
    <property type="protein sequence ID" value="RAK55012.1"/>
    <property type="molecule type" value="Genomic_DNA"/>
</dbReference>
<gene>
    <name evidence="7" type="ORF">DJ017_10985</name>
</gene>
<evidence type="ECO:0000256" key="4">
    <source>
        <dbReference type="PROSITE-ProRule" id="PRU00335"/>
    </source>
</evidence>
<evidence type="ECO:0000313" key="8">
    <source>
        <dbReference type="Proteomes" id="UP000249254"/>
    </source>
</evidence>
<evidence type="ECO:0000256" key="1">
    <source>
        <dbReference type="ARBA" id="ARBA00023015"/>
    </source>
</evidence>
<feature type="DNA-binding region" description="H-T-H motif" evidence="4">
    <location>
        <begin position="40"/>
        <end position="59"/>
    </location>
</feature>
<sequence length="218" mass="23896">MTPPASALASETGRVNQKRRTRKTLLETAARLAREGRTPTLEEVAEAALVSRATAYRYFPSIEALMVEAALDVAVPEPDALFAGGGPADAVARFAHVEAALHEMMAANEVQLRMMLVHSLERRLRGEADDGLPARQNRRVPLLEAALEPVKDEFAPADRRRLIEALSLIVGIEAIVVLKDVLQLDEPQIREVKRWAVKALVEAARKQASSPLYPELAP</sequence>
<dbReference type="Proteomes" id="UP000249254">
    <property type="component" value="Unassembled WGS sequence"/>
</dbReference>
<dbReference type="Pfam" id="PF00440">
    <property type="entry name" value="TetR_N"/>
    <property type="match status" value="1"/>
</dbReference>
<accession>A0A328AJG4</accession>
<evidence type="ECO:0000313" key="7">
    <source>
        <dbReference type="EMBL" id="RAK55012.1"/>
    </source>
</evidence>
<evidence type="ECO:0000256" key="5">
    <source>
        <dbReference type="SAM" id="MobiDB-lite"/>
    </source>
</evidence>
<dbReference type="RefSeq" id="WP_111528762.1">
    <property type="nucleotide sequence ID" value="NZ_JBHRSG010000003.1"/>
</dbReference>
<organism evidence="7 8">
    <name type="scientific">Phenylobacterium soli</name>
    <dbReference type="NCBI Taxonomy" id="2170551"/>
    <lineage>
        <taxon>Bacteria</taxon>
        <taxon>Pseudomonadati</taxon>
        <taxon>Pseudomonadota</taxon>
        <taxon>Alphaproteobacteria</taxon>
        <taxon>Caulobacterales</taxon>
        <taxon>Caulobacteraceae</taxon>
        <taxon>Phenylobacterium</taxon>
    </lineage>
</organism>
<comment type="caution">
    <text evidence="7">The sequence shown here is derived from an EMBL/GenBank/DDBJ whole genome shotgun (WGS) entry which is preliminary data.</text>
</comment>
<reference evidence="8" key="1">
    <citation type="submission" date="2018-05" db="EMBL/GenBank/DDBJ databases">
        <authorList>
            <person name="Li X."/>
        </authorList>
    </citation>
    <scope>NUCLEOTIDE SEQUENCE [LARGE SCALE GENOMIC DNA]</scope>
    <source>
        <strain evidence="8">LX32</strain>
    </source>
</reference>
<protein>
    <submittedName>
        <fullName evidence="7">TetR/AcrR family transcriptional regulator</fullName>
    </submittedName>
</protein>
<evidence type="ECO:0000259" key="6">
    <source>
        <dbReference type="PROSITE" id="PS50977"/>
    </source>
</evidence>
<evidence type="ECO:0000256" key="3">
    <source>
        <dbReference type="ARBA" id="ARBA00023163"/>
    </source>
</evidence>
<dbReference type="PANTHER" id="PTHR30055:SF234">
    <property type="entry name" value="HTH-TYPE TRANSCRIPTIONAL REGULATOR BETI"/>
    <property type="match status" value="1"/>
</dbReference>